<comment type="caution">
    <text evidence="8">The sequence shown here is derived from an EMBL/GenBank/DDBJ whole genome shotgun (WGS) entry which is preliminary data.</text>
</comment>
<accession>A0A1G2G6G6</accession>
<dbReference type="Pfam" id="PF02823">
    <property type="entry name" value="ATP-synt_DE_N"/>
    <property type="match status" value="1"/>
</dbReference>
<evidence type="ECO:0000313" key="8">
    <source>
        <dbReference type="EMBL" id="OGZ45839.1"/>
    </source>
</evidence>
<proteinExistence type="inferred from homology"/>
<dbReference type="AlphaFoldDB" id="A0A1G2G6G6"/>
<gene>
    <name evidence="8" type="ORF">A2756_02945</name>
</gene>
<reference evidence="8 9" key="1">
    <citation type="journal article" date="2016" name="Nat. Commun.">
        <title>Thousands of microbial genomes shed light on interconnected biogeochemical processes in an aquifer system.</title>
        <authorList>
            <person name="Anantharaman K."/>
            <person name="Brown C.T."/>
            <person name="Hug L.A."/>
            <person name="Sharon I."/>
            <person name="Castelle C.J."/>
            <person name="Probst A.J."/>
            <person name="Thomas B.C."/>
            <person name="Singh A."/>
            <person name="Wilkins M.J."/>
            <person name="Karaoz U."/>
            <person name="Brodie E.L."/>
            <person name="Williams K.H."/>
            <person name="Hubbard S.S."/>
            <person name="Banfield J.F."/>
        </authorList>
    </citation>
    <scope>NUCLEOTIDE SEQUENCE [LARGE SCALE GENOMIC DNA]</scope>
</reference>
<dbReference type="InterPro" id="IPR020546">
    <property type="entry name" value="ATP_synth_F1_dsu/esu_N"/>
</dbReference>
<protein>
    <recommendedName>
        <fullName evidence="7">ATP synthase F1 complex delta/epsilon subunit N-terminal domain-containing protein</fullName>
    </recommendedName>
</protein>
<evidence type="ECO:0000256" key="1">
    <source>
        <dbReference type="ARBA" id="ARBA00004184"/>
    </source>
</evidence>
<dbReference type="Gene3D" id="2.60.15.10">
    <property type="entry name" value="F0F1 ATP synthase delta/epsilon subunit, N-terminal"/>
    <property type="match status" value="1"/>
</dbReference>
<evidence type="ECO:0000256" key="3">
    <source>
        <dbReference type="ARBA" id="ARBA00022448"/>
    </source>
</evidence>
<keyword evidence="3" id="KW-0813">Transport</keyword>
<evidence type="ECO:0000256" key="5">
    <source>
        <dbReference type="ARBA" id="ARBA00023136"/>
    </source>
</evidence>
<dbReference type="GO" id="GO:0045259">
    <property type="term" value="C:proton-transporting ATP synthase complex"/>
    <property type="evidence" value="ECO:0007669"/>
    <property type="project" value="UniProtKB-KW"/>
</dbReference>
<dbReference type="STRING" id="1802115.A2756_02945"/>
<keyword evidence="6" id="KW-0066">ATP synthesis</keyword>
<dbReference type="Proteomes" id="UP000177785">
    <property type="component" value="Unassembled WGS sequence"/>
</dbReference>
<dbReference type="SUPFAM" id="SSF51344">
    <property type="entry name" value="Epsilon subunit of F1F0-ATP synthase N-terminal domain"/>
    <property type="match status" value="1"/>
</dbReference>
<evidence type="ECO:0000313" key="9">
    <source>
        <dbReference type="Proteomes" id="UP000177785"/>
    </source>
</evidence>
<dbReference type="GO" id="GO:0046933">
    <property type="term" value="F:proton-transporting ATP synthase activity, rotational mechanism"/>
    <property type="evidence" value="ECO:0007669"/>
    <property type="project" value="InterPro"/>
</dbReference>
<dbReference type="InterPro" id="IPR001469">
    <property type="entry name" value="ATP_synth_F1_dsu/esu"/>
</dbReference>
<dbReference type="EMBL" id="MHNL01000005">
    <property type="protein sequence ID" value="OGZ45839.1"/>
    <property type="molecule type" value="Genomic_DNA"/>
</dbReference>
<evidence type="ECO:0000256" key="6">
    <source>
        <dbReference type="ARBA" id="ARBA00023196"/>
    </source>
</evidence>
<name>A0A1G2G6G6_9BACT</name>
<dbReference type="CDD" id="cd12152">
    <property type="entry name" value="F1-ATPase_delta"/>
    <property type="match status" value="1"/>
</dbReference>
<comment type="subcellular location">
    <subcellularLocation>
        <location evidence="1">Endomembrane system</location>
        <topology evidence="1">Peripheral membrane protein</topology>
    </subcellularLocation>
</comment>
<dbReference type="InterPro" id="IPR036771">
    <property type="entry name" value="ATPsynth_dsu/esu_N"/>
</dbReference>
<dbReference type="GO" id="GO:0012505">
    <property type="term" value="C:endomembrane system"/>
    <property type="evidence" value="ECO:0007669"/>
    <property type="project" value="UniProtKB-SubCell"/>
</dbReference>
<keyword evidence="6" id="KW-0139">CF(1)</keyword>
<sequence length="79" mass="9008">MKLGVYSLKKIWYQGEAQAITCQTLAGEITILDHHRPLISVLAPGMITIVDRQKKEHFIPIKSGFVEVQQNNESRFIID</sequence>
<keyword evidence="5" id="KW-0472">Membrane</keyword>
<evidence type="ECO:0000256" key="4">
    <source>
        <dbReference type="ARBA" id="ARBA00023065"/>
    </source>
</evidence>
<feature type="domain" description="ATP synthase F1 complex delta/epsilon subunit N-terminal" evidence="7">
    <location>
        <begin position="1"/>
        <end position="72"/>
    </location>
</feature>
<organism evidence="8 9">
    <name type="scientific">Candidatus Ryanbacteria bacterium RIFCSPHIGHO2_01_FULL_48_27</name>
    <dbReference type="NCBI Taxonomy" id="1802115"/>
    <lineage>
        <taxon>Bacteria</taxon>
        <taxon>Candidatus Ryaniibacteriota</taxon>
    </lineage>
</organism>
<comment type="similarity">
    <text evidence="2">Belongs to the ATPase epsilon chain family.</text>
</comment>
<evidence type="ECO:0000259" key="7">
    <source>
        <dbReference type="Pfam" id="PF02823"/>
    </source>
</evidence>
<keyword evidence="4" id="KW-0406">Ion transport</keyword>
<evidence type="ECO:0000256" key="2">
    <source>
        <dbReference type="ARBA" id="ARBA00005712"/>
    </source>
</evidence>